<keyword evidence="2" id="KW-0808">Transferase</keyword>
<evidence type="ECO:0000313" key="3">
    <source>
        <dbReference type="Proteomes" id="UP000755585"/>
    </source>
</evidence>
<evidence type="ECO:0000313" key="2">
    <source>
        <dbReference type="EMBL" id="MBP2357363.1"/>
    </source>
</evidence>
<comment type="caution">
    <text evidence="2">The sequence shown here is derived from an EMBL/GenBank/DDBJ whole genome shotgun (WGS) entry which is preliminary data.</text>
</comment>
<name>A0ABS4V0C3_9ACTN</name>
<dbReference type="Proteomes" id="UP000755585">
    <property type="component" value="Unassembled WGS sequence"/>
</dbReference>
<dbReference type="RefSeq" id="WP_209699740.1">
    <property type="nucleotide sequence ID" value="NZ_BAAAVU010000018.1"/>
</dbReference>
<gene>
    <name evidence="2" type="ORF">JOF29_008473</name>
</gene>
<dbReference type="InterPro" id="IPR041698">
    <property type="entry name" value="Methyltransf_25"/>
</dbReference>
<keyword evidence="3" id="KW-1185">Reference proteome</keyword>
<dbReference type="GO" id="GO:0032259">
    <property type="term" value="P:methylation"/>
    <property type="evidence" value="ECO:0007669"/>
    <property type="project" value="UniProtKB-KW"/>
</dbReference>
<organism evidence="2 3">
    <name type="scientific">Kribbella aluminosa</name>
    <dbReference type="NCBI Taxonomy" id="416017"/>
    <lineage>
        <taxon>Bacteria</taxon>
        <taxon>Bacillati</taxon>
        <taxon>Actinomycetota</taxon>
        <taxon>Actinomycetes</taxon>
        <taxon>Propionibacteriales</taxon>
        <taxon>Kribbellaceae</taxon>
        <taxon>Kribbella</taxon>
    </lineage>
</organism>
<sequence>MHTGHTGNSGNVELARAQQERWDSAYARRPELHGVEPSAAVRRAVELFGAAGIVDVLELGAGHGRDALFLARHGFSVHATDFSETALDQLRHAAQREGLDDRVTAALHDVRDPLPPADATVNAVFANLLLNMAFSPSELRSLVAEIHRVLCPGGVFVYAVWSADDPQAEHWQQLEDGLAGHDGFVGRFFDKELVGALGEDWSLDEVTPYQEEQRLMLRVTMTKAAPES</sequence>
<proteinExistence type="predicted"/>
<dbReference type="CDD" id="cd02440">
    <property type="entry name" value="AdoMet_MTases"/>
    <property type="match status" value="1"/>
</dbReference>
<dbReference type="GO" id="GO:0008168">
    <property type="term" value="F:methyltransferase activity"/>
    <property type="evidence" value="ECO:0007669"/>
    <property type="project" value="UniProtKB-KW"/>
</dbReference>
<keyword evidence="2" id="KW-0489">Methyltransferase</keyword>
<dbReference type="Pfam" id="PF13649">
    <property type="entry name" value="Methyltransf_25"/>
    <property type="match status" value="1"/>
</dbReference>
<accession>A0ABS4V0C3</accession>
<dbReference type="EMBL" id="JAGINT010000002">
    <property type="protein sequence ID" value="MBP2357363.1"/>
    <property type="molecule type" value="Genomic_DNA"/>
</dbReference>
<reference evidence="2 3" key="1">
    <citation type="submission" date="2021-03" db="EMBL/GenBank/DDBJ databases">
        <title>Sequencing the genomes of 1000 actinobacteria strains.</title>
        <authorList>
            <person name="Klenk H.-P."/>
        </authorList>
    </citation>
    <scope>NUCLEOTIDE SEQUENCE [LARGE SCALE GENOMIC DNA]</scope>
    <source>
        <strain evidence="2 3">DSM 18824</strain>
    </source>
</reference>
<dbReference type="PANTHER" id="PTHR42912">
    <property type="entry name" value="METHYLTRANSFERASE"/>
    <property type="match status" value="1"/>
</dbReference>
<dbReference type="Gene3D" id="3.40.50.150">
    <property type="entry name" value="Vaccinia Virus protein VP39"/>
    <property type="match status" value="1"/>
</dbReference>
<evidence type="ECO:0000259" key="1">
    <source>
        <dbReference type="Pfam" id="PF13649"/>
    </source>
</evidence>
<dbReference type="InterPro" id="IPR050508">
    <property type="entry name" value="Methyltransf_Superfamily"/>
</dbReference>
<dbReference type="SUPFAM" id="SSF53335">
    <property type="entry name" value="S-adenosyl-L-methionine-dependent methyltransferases"/>
    <property type="match status" value="1"/>
</dbReference>
<dbReference type="InterPro" id="IPR029063">
    <property type="entry name" value="SAM-dependent_MTases_sf"/>
</dbReference>
<protein>
    <submittedName>
        <fullName evidence="2">SAM-dependent methyltransferase</fullName>
    </submittedName>
</protein>
<dbReference type="PANTHER" id="PTHR42912:SF93">
    <property type="entry name" value="N6-ADENOSINE-METHYLTRANSFERASE TMT1A"/>
    <property type="match status" value="1"/>
</dbReference>
<feature type="domain" description="Methyltransferase" evidence="1">
    <location>
        <begin position="56"/>
        <end position="154"/>
    </location>
</feature>